<name>A0A433QZL0_9FUNG</name>
<sequence>MTNTAASRPTLFFFFFLQSQNSLTKSPALLFLFYNLLFHSRDNSDHHLILLIIQALHVDKFLLTLAGFALKRWQSIPLALGPLLLAAARDEILEPAREGVVRGSLNLARLHVAPVGAQCLNPHHGQT</sequence>
<evidence type="ECO:0000313" key="3">
    <source>
        <dbReference type="Proteomes" id="UP000274822"/>
    </source>
</evidence>
<keyword evidence="3" id="KW-1185">Reference proteome</keyword>
<organism evidence="2 3">
    <name type="scientific">Jimgerdemannia flammicorona</name>
    <dbReference type="NCBI Taxonomy" id="994334"/>
    <lineage>
        <taxon>Eukaryota</taxon>
        <taxon>Fungi</taxon>
        <taxon>Fungi incertae sedis</taxon>
        <taxon>Mucoromycota</taxon>
        <taxon>Mucoromycotina</taxon>
        <taxon>Endogonomycetes</taxon>
        <taxon>Endogonales</taxon>
        <taxon>Endogonaceae</taxon>
        <taxon>Jimgerdemannia</taxon>
    </lineage>
</organism>
<proteinExistence type="predicted"/>
<dbReference type="Proteomes" id="UP000274822">
    <property type="component" value="Unassembled WGS sequence"/>
</dbReference>
<accession>A0A433QZL0</accession>
<evidence type="ECO:0000313" key="2">
    <source>
        <dbReference type="EMBL" id="RUS35218.1"/>
    </source>
</evidence>
<keyword evidence="1" id="KW-1133">Transmembrane helix</keyword>
<reference evidence="2 3" key="1">
    <citation type="journal article" date="2018" name="New Phytol.">
        <title>Phylogenomics of Endogonaceae and evolution of mycorrhizas within Mucoromycota.</title>
        <authorList>
            <person name="Chang Y."/>
            <person name="Desiro A."/>
            <person name="Na H."/>
            <person name="Sandor L."/>
            <person name="Lipzen A."/>
            <person name="Clum A."/>
            <person name="Barry K."/>
            <person name="Grigoriev I.V."/>
            <person name="Martin F.M."/>
            <person name="Stajich J.E."/>
            <person name="Smith M.E."/>
            <person name="Bonito G."/>
            <person name="Spatafora J.W."/>
        </authorList>
    </citation>
    <scope>NUCLEOTIDE SEQUENCE [LARGE SCALE GENOMIC DNA]</scope>
    <source>
        <strain evidence="2 3">AD002</strain>
    </source>
</reference>
<comment type="caution">
    <text evidence="2">The sequence shown here is derived from an EMBL/GenBank/DDBJ whole genome shotgun (WGS) entry which is preliminary data.</text>
</comment>
<keyword evidence="1" id="KW-0812">Transmembrane</keyword>
<feature type="transmembrane region" description="Helical" evidence="1">
    <location>
        <begin position="48"/>
        <end position="70"/>
    </location>
</feature>
<gene>
    <name evidence="2" type="ORF">BC938DRAFT_474069</name>
</gene>
<dbReference type="EMBL" id="RBNJ01000172">
    <property type="protein sequence ID" value="RUS35218.1"/>
    <property type="molecule type" value="Genomic_DNA"/>
</dbReference>
<protein>
    <submittedName>
        <fullName evidence="2">Uncharacterized protein</fullName>
    </submittedName>
</protein>
<evidence type="ECO:0000256" key="1">
    <source>
        <dbReference type="SAM" id="Phobius"/>
    </source>
</evidence>
<dbReference type="AlphaFoldDB" id="A0A433QZL0"/>
<keyword evidence="1" id="KW-0472">Membrane</keyword>